<keyword evidence="2" id="KW-1185">Reference proteome</keyword>
<organism evidence="1 2">
    <name type="scientific">Erythroxylum novogranatense</name>
    <dbReference type="NCBI Taxonomy" id="1862640"/>
    <lineage>
        <taxon>Eukaryota</taxon>
        <taxon>Viridiplantae</taxon>
        <taxon>Streptophyta</taxon>
        <taxon>Embryophyta</taxon>
        <taxon>Tracheophyta</taxon>
        <taxon>Spermatophyta</taxon>
        <taxon>Magnoliopsida</taxon>
        <taxon>eudicotyledons</taxon>
        <taxon>Gunneridae</taxon>
        <taxon>Pentapetalae</taxon>
        <taxon>rosids</taxon>
        <taxon>fabids</taxon>
        <taxon>Malpighiales</taxon>
        <taxon>Erythroxylaceae</taxon>
        <taxon>Erythroxylum</taxon>
    </lineage>
</organism>
<proteinExistence type="predicted"/>
<dbReference type="Proteomes" id="UP001159364">
    <property type="component" value="Linkage Group LG08"/>
</dbReference>
<evidence type="ECO:0000313" key="1">
    <source>
        <dbReference type="EMBL" id="KAJ8900175.1"/>
    </source>
</evidence>
<comment type="caution">
    <text evidence="1">The sequence shown here is derived from an EMBL/GenBank/DDBJ whole genome shotgun (WGS) entry which is preliminary data.</text>
</comment>
<sequence>MWILLHMNTGSFSYQTGLTLNRQVLTVFTIQPVNSATSSTGSGTCRQIMSLFLILKIEKRFLQTPCGD</sequence>
<name>A0AAV8UC86_9ROSI</name>
<gene>
    <name evidence="1" type="ORF">K2173_024815</name>
</gene>
<evidence type="ECO:0000313" key="2">
    <source>
        <dbReference type="Proteomes" id="UP001159364"/>
    </source>
</evidence>
<protein>
    <submittedName>
        <fullName evidence="1">Uncharacterized protein</fullName>
    </submittedName>
</protein>
<accession>A0AAV8UC86</accession>
<dbReference type="EMBL" id="JAIWQS010000008">
    <property type="protein sequence ID" value="KAJ8900175.1"/>
    <property type="molecule type" value="Genomic_DNA"/>
</dbReference>
<reference evidence="1 2" key="1">
    <citation type="submission" date="2021-09" db="EMBL/GenBank/DDBJ databases">
        <title>Genomic insights and catalytic innovation underlie evolution of tropane alkaloids biosynthesis.</title>
        <authorList>
            <person name="Wang Y.-J."/>
            <person name="Tian T."/>
            <person name="Huang J.-P."/>
            <person name="Huang S.-X."/>
        </authorList>
    </citation>
    <scope>NUCLEOTIDE SEQUENCE [LARGE SCALE GENOMIC DNA]</scope>
    <source>
        <strain evidence="1">KIB-2018</strain>
        <tissue evidence="1">Leaf</tissue>
    </source>
</reference>
<dbReference type="AlphaFoldDB" id="A0AAV8UC86"/>